<keyword evidence="2" id="KW-1185">Reference proteome</keyword>
<organism evidence="1 2">
    <name type="scientific">Allorhodopirellula solitaria</name>
    <dbReference type="NCBI Taxonomy" id="2527987"/>
    <lineage>
        <taxon>Bacteria</taxon>
        <taxon>Pseudomonadati</taxon>
        <taxon>Planctomycetota</taxon>
        <taxon>Planctomycetia</taxon>
        <taxon>Pirellulales</taxon>
        <taxon>Pirellulaceae</taxon>
        <taxon>Allorhodopirellula</taxon>
    </lineage>
</organism>
<reference evidence="1 2" key="1">
    <citation type="submission" date="2019-02" db="EMBL/GenBank/DDBJ databases">
        <title>Deep-cultivation of Planctomycetes and their phenomic and genomic characterization uncovers novel biology.</title>
        <authorList>
            <person name="Wiegand S."/>
            <person name="Jogler M."/>
            <person name="Boedeker C."/>
            <person name="Pinto D."/>
            <person name="Vollmers J."/>
            <person name="Rivas-Marin E."/>
            <person name="Kohn T."/>
            <person name="Peeters S.H."/>
            <person name="Heuer A."/>
            <person name="Rast P."/>
            <person name="Oberbeckmann S."/>
            <person name="Bunk B."/>
            <person name="Jeske O."/>
            <person name="Meyerdierks A."/>
            <person name="Storesund J.E."/>
            <person name="Kallscheuer N."/>
            <person name="Luecker S."/>
            <person name="Lage O.M."/>
            <person name="Pohl T."/>
            <person name="Merkel B.J."/>
            <person name="Hornburger P."/>
            <person name="Mueller R.-W."/>
            <person name="Bruemmer F."/>
            <person name="Labrenz M."/>
            <person name="Spormann A.M."/>
            <person name="Op Den Camp H."/>
            <person name="Overmann J."/>
            <person name="Amann R."/>
            <person name="Jetten M.S.M."/>
            <person name="Mascher T."/>
            <person name="Medema M.H."/>
            <person name="Devos D.P."/>
            <person name="Kaster A.-K."/>
            <person name="Ovreas L."/>
            <person name="Rohde M."/>
            <person name="Galperin M.Y."/>
            <person name="Jogler C."/>
        </authorList>
    </citation>
    <scope>NUCLEOTIDE SEQUENCE [LARGE SCALE GENOMIC DNA]</scope>
    <source>
        <strain evidence="1 2">CA85</strain>
    </source>
</reference>
<evidence type="ECO:0000313" key="2">
    <source>
        <dbReference type="Proteomes" id="UP000318053"/>
    </source>
</evidence>
<protein>
    <submittedName>
        <fullName evidence="1">Uncharacterized protein</fullName>
    </submittedName>
</protein>
<name>A0A5C5WQS2_9BACT</name>
<evidence type="ECO:0000313" key="1">
    <source>
        <dbReference type="EMBL" id="TWT52142.1"/>
    </source>
</evidence>
<dbReference type="Proteomes" id="UP000318053">
    <property type="component" value="Unassembled WGS sequence"/>
</dbReference>
<comment type="caution">
    <text evidence="1">The sequence shown here is derived from an EMBL/GenBank/DDBJ whole genome shotgun (WGS) entry which is preliminary data.</text>
</comment>
<proteinExistence type="predicted"/>
<sequence>MLHSFMTLSYCQRLQRWRIKVERCQLCLAGLSIAAPVNLPVAAALYFANAKIGFSGSSQGIRRIKHIIDIGEHAVEYEDAACATLMVVYAAELSATPANDVDLETRRFVDRSIRELAKTEGEVLSPLEGGEAQPRSKSSKLLDLQCVVRRR</sequence>
<dbReference type="EMBL" id="SJPK01000031">
    <property type="protein sequence ID" value="TWT52142.1"/>
    <property type="molecule type" value="Genomic_DNA"/>
</dbReference>
<accession>A0A5C5WQS2</accession>
<dbReference type="AlphaFoldDB" id="A0A5C5WQS2"/>
<gene>
    <name evidence="1" type="ORF">CA85_50560</name>
</gene>